<gene>
    <name evidence="1" type="ORF">EDC16_10952</name>
</gene>
<sequence length="34" mass="3790">MIWQIVADLEPFHDLTKPAAKPMPKSIAEVLAND</sequence>
<evidence type="ECO:0000313" key="1">
    <source>
        <dbReference type="EMBL" id="TCV85274.1"/>
    </source>
</evidence>
<dbReference type="EMBL" id="SMCP01000009">
    <property type="protein sequence ID" value="TCV85274.1"/>
    <property type="molecule type" value="Genomic_DNA"/>
</dbReference>
<protein>
    <submittedName>
        <fullName evidence="1">Uncharacterized protein</fullName>
    </submittedName>
</protein>
<name>A0A4R3Y4H4_9PAST</name>
<dbReference type="AlphaFoldDB" id="A0A4R3Y4H4"/>
<evidence type="ECO:0000313" key="2">
    <source>
        <dbReference type="Proteomes" id="UP000294619"/>
    </source>
</evidence>
<proteinExistence type="predicted"/>
<comment type="caution">
    <text evidence="1">The sequence shown here is derived from an EMBL/GenBank/DDBJ whole genome shotgun (WGS) entry which is preliminary data.</text>
</comment>
<accession>A0A4R3Y4H4</accession>
<organism evidence="1 2">
    <name type="scientific">Testudinibacter aquarius</name>
    <dbReference type="NCBI Taxonomy" id="1524974"/>
    <lineage>
        <taxon>Bacteria</taxon>
        <taxon>Pseudomonadati</taxon>
        <taxon>Pseudomonadota</taxon>
        <taxon>Gammaproteobacteria</taxon>
        <taxon>Pasteurellales</taxon>
        <taxon>Pasteurellaceae</taxon>
        <taxon>Testudinibacter</taxon>
    </lineage>
</organism>
<dbReference type="Proteomes" id="UP000294619">
    <property type="component" value="Unassembled WGS sequence"/>
</dbReference>
<reference evidence="1 2" key="1">
    <citation type="submission" date="2019-03" db="EMBL/GenBank/DDBJ databases">
        <title>Genomic Encyclopedia of Type Strains, Phase IV (KMG-IV): sequencing the most valuable type-strain genomes for metagenomic binning, comparative biology and taxonomic classification.</title>
        <authorList>
            <person name="Goeker M."/>
        </authorList>
    </citation>
    <scope>NUCLEOTIDE SEQUENCE [LARGE SCALE GENOMIC DNA]</scope>
    <source>
        <strain evidence="1 2">DSM 28140</strain>
    </source>
</reference>